<evidence type="ECO:0000313" key="1">
    <source>
        <dbReference type="EMBL" id="KKK88982.1"/>
    </source>
</evidence>
<organism evidence="1">
    <name type="scientific">marine sediment metagenome</name>
    <dbReference type="NCBI Taxonomy" id="412755"/>
    <lineage>
        <taxon>unclassified sequences</taxon>
        <taxon>metagenomes</taxon>
        <taxon>ecological metagenomes</taxon>
    </lineage>
</organism>
<dbReference type="EMBL" id="LAZR01049719">
    <property type="protein sequence ID" value="KKK88982.1"/>
    <property type="molecule type" value="Genomic_DNA"/>
</dbReference>
<name>A0A0F8Z5D5_9ZZZZ</name>
<gene>
    <name evidence="1" type="ORF">LCGC14_2737740</name>
</gene>
<dbReference type="AlphaFoldDB" id="A0A0F8Z5D5"/>
<proteinExistence type="predicted"/>
<accession>A0A0F8Z5D5</accession>
<protein>
    <submittedName>
        <fullName evidence="1">Uncharacterized protein</fullName>
    </submittedName>
</protein>
<comment type="caution">
    <text evidence="1">The sequence shown here is derived from an EMBL/GenBank/DDBJ whole genome shotgun (WGS) entry which is preliminary data.</text>
</comment>
<reference evidence="1" key="1">
    <citation type="journal article" date="2015" name="Nature">
        <title>Complex archaea that bridge the gap between prokaryotes and eukaryotes.</title>
        <authorList>
            <person name="Spang A."/>
            <person name="Saw J.H."/>
            <person name="Jorgensen S.L."/>
            <person name="Zaremba-Niedzwiedzka K."/>
            <person name="Martijn J."/>
            <person name="Lind A.E."/>
            <person name="van Eijk R."/>
            <person name="Schleper C."/>
            <person name="Guy L."/>
            <person name="Ettema T.J."/>
        </authorList>
    </citation>
    <scope>NUCLEOTIDE SEQUENCE</scope>
</reference>
<sequence>MSWAQFKSKHGLHDCKDPVIYAGAVYSATMSFMHVMENADCMCDYEYAKREVTSKLAHLEELKEALR</sequence>